<keyword evidence="2" id="KW-1185">Reference proteome</keyword>
<comment type="caution">
    <text evidence="1">The sequence shown here is derived from an EMBL/GenBank/DDBJ whole genome shotgun (WGS) entry which is preliminary data.</text>
</comment>
<accession>A0A3M7TMV4</accession>
<dbReference type="AlphaFoldDB" id="A0A3M7TMV4"/>
<sequence>MPKVIIDNSIQEPTLIMNEKTLFLHQFSLDSTIVHLGASKVRYRIDINNSLKSGVIRVSPYFSEKIQIPTLPFDSYVSNKELFIGPVIGFIPSRYFYNNPQRLKERFTDYEHVKGLIYFFNKKNINFHKQVIHGYYYNSAEDVFTEGTFPLPSVLYTRVKLSKQEFVYFNHFLKGKLFNYTPSPITKDSLQKIIPLPSSRLRTHLPHTIKYNGGRSIKRMLTKYSGVYVKPVNLSRGRGIHYVCKKNTGYQVYDTNGKSAYLKNTKALTALFKRNKHKHLLVQQAIDTIFKGHRLDFRVYMQKNSEHVWQASAITGKVADKRVIVTNYPYRKNIVTGEEALSFYYSLPQSEASAKLKEAEVLCRELLILFERKKNFFLGDVAVDLAVDNKMKIWLLEVQVRYVADIKKPLPDDESIISKNILPTPFHYAKSLTEF</sequence>
<reference evidence="1 2" key="1">
    <citation type="submission" date="2018-10" db="EMBL/GenBank/DDBJ databases">
        <title>Bacillus Keqinensis sp. nov., a moderately halophilic bacterium isolated from a saline-alkaline lake.</title>
        <authorList>
            <person name="Wang H."/>
        </authorList>
    </citation>
    <scope>NUCLEOTIDE SEQUENCE [LARGE SCALE GENOMIC DNA]</scope>
    <source>
        <strain evidence="1 2">KQ-3</strain>
    </source>
</reference>
<dbReference type="Proteomes" id="UP000278746">
    <property type="component" value="Unassembled WGS sequence"/>
</dbReference>
<evidence type="ECO:0000313" key="2">
    <source>
        <dbReference type="Proteomes" id="UP000278746"/>
    </source>
</evidence>
<proteinExistence type="predicted"/>
<gene>
    <name evidence="1" type="ORF">EBO34_16005</name>
</gene>
<dbReference type="RefSeq" id="WP_122900441.1">
    <property type="nucleotide sequence ID" value="NZ_RHIB01000003.1"/>
</dbReference>
<evidence type="ECO:0008006" key="3">
    <source>
        <dbReference type="Google" id="ProtNLM"/>
    </source>
</evidence>
<evidence type="ECO:0000313" key="1">
    <source>
        <dbReference type="EMBL" id="RNA66718.1"/>
    </source>
</evidence>
<organism evidence="1 2">
    <name type="scientific">Alteribacter keqinensis</name>
    <dbReference type="NCBI Taxonomy" id="2483800"/>
    <lineage>
        <taxon>Bacteria</taxon>
        <taxon>Bacillati</taxon>
        <taxon>Bacillota</taxon>
        <taxon>Bacilli</taxon>
        <taxon>Bacillales</taxon>
        <taxon>Bacillaceae</taxon>
        <taxon>Alteribacter</taxon>
    </lineage>
</organism>
<dbReference type="Pfam" id="PF14398">
    <property type="entry name" value="ATPgrasp_YheCD"/>
    <property type="match status" value="1"/>
</dbReference>
<dbReference type="EMBL" id="RHIB01000003">
    <property type="protein sequence ID" value="RNA66718.1"/>
    <property type="molecule type" value="Genomic_DNA"/>
</dbReference>
<protein>
    <recommendedName>
        <fullName evidence="3">YheC/D like ATP-grasp</fullName>
    </recommendedName>
</protein>
<dbReference type="InterPro" id="IPR026838">
    <property type="entry name" value="YheC/D"/>
</dbReference>
<name>A0A3M7TMV4_9BACI</name>
<dbReference type="SUPFAM" id="SSF56059">
    <property type="entry name" value="Glutathione synthetase ATP-binding domain-like"/>
    <property type="match status" value="1"/>
</dbReference>
<dbReference type="OrthoDB" id="7869153at2"/>